<evidence type="ECO:0000313" key="2">
    <source>
        <dbReference type="Proteomes" id="UP000031599"/>
    </source>
</evidence>
<comment type="caution">
    <text evidence="1">The sequence shown here is derived from an EMBL/GenBank/DDBJ whole genome shotgun (WGS) entry which is preliminary data.</text>
</comment>
<sequence length="316" mass="33409">MALVLALACGALFSGCRRPPTTSEEPDQSPVEVADEKIDAPGICSAGCRRLERCVPELASDVDSDPTEIVARLAQACEPACASFEDRSSSLALRDCLKLDSCNAYWGCVGTPSVRSWLAAVAPVGDRSCTNLCSQASACAIAKVCESDAGARKPRTTKPDGGEELALDPVCMQDEAHRNELDETCLLQCETTPEASQARAELIGCIDHASCEGMLSCLNSWAETDYGDPGGLTPGISKTCDAFCTRAIVCGAEQESVELEPEELAELKQVMTSTYVECAVQCGKDLDSGDEPVRASFETCTASETCEAFTTCALEV</sequence>
<dbReference type="EMBL" id="JMCC02000058">
    <property type="protein sequence ID" value="KIG15216.1"/>
    <property type="molecule type" value="Genomic_DNA"/>
</dbReference>
<protein>
    <submittedName>
        <fullName evidence="1">Uncharacterized protein</fullName>
    </submittedName>
</protein>
<dbReference type="Proteomes" id="UP000031599">
    <property type="component" value="Unassembled WGS sequence"/>
</dbReference>
<evidence type="ECO:0000313" key="1">
    <source>
        <dbReference type="EMBL" id="KIG15216.1"/>
    </source>
</evidence>
<organism evidence="1 2">
    <name type="scientific">Enhygromyxa salina</name>
    <dbReference type="NCBI Taxonomy" id="215803"/>
    <lineage>
        <taxon>Bacteria</taxon>
        <taxon>Pseudomonadati</taxon>
        <taxon>Myxococcota</taxon>
        <taxon>Polyangia</taxon>
        <taxon>Nannocystales</taxon>
        <taxon>Nannocystaceae</taxon>
        <taxon>Enhygromyxa</taxon>
    </lineage>
</organism>
<accession>A0A0C2CW06</accession>
<proteinExistence type="predicted"/>
<reference evidence="1 2" key="1">
    <citation type="submission" date="2014-12" db="EMBL/GenBank/DDBJ databases">
        <title>Genome assembly of Enhygromyxa salina DSM 15201.</title>
        <authorList>
            <person name="Sharma G."/>
            <person name="Subramanian S."/>
        </authorList>
    </citation>
    <scope>NUCLEOTIDE SEQUENCE [LARGE SCALE GENOMIC DNA]</scope>
    <source>
        <strain evidence="1 2">DSM 15201</strain>
    </source>
</reference>
<name>A0A0C2CW06_9BACT</name>
<gene>
    <name evidence="1" type="ORF">DB30_05760</name>
</gene>
<dbReference type="AlphaFoldDB" id="A0A0C2CW06"/>